<protein>
    <submittedName>
        <fullName evidence="1">Uncharacterized protein</fullName>
    </submittedName>
</protein>
<dbReference type="Proteomes" id="UP001163846">
    <property type="component" value="Unassembled WGS sequence"/>
</dbReference>
<feature type="non-terminal residue" evidence="1">
    <location>
        <position position="118"/>
    </location>
</feature>
<comment type="caution">
    <text evidence="1">The sequence shown here is derived from an EMBL/GenBank/DDBJ whole genome shotgun (WGS) entry which is preliminary data.</text>
</comment>
<name>A0AA38UAM7_9AGAR</name>
<sequence>MPVNISKQLYTALVDCHLTNGCEIVIDRDSKLVGLLEDVQIRFLRRMLGVSSNSVISPLFTETGILPIRARCLILALRYLKYLASLPPSHYAAIALSQNILLLDSHCACWLSDIQQAL</sequence>
<dbReference type="EMBL" id="MU806382">
    <property type="protein sequence ID" value="KAJ3835739.1"/>
    <property type="molecule type" value="Genomic_DNA"/>
</dbReference>
<reference evidence="1" key="1">
    <citation type="submission" date="2022-08" db="EMBL/GenBank/DDBJ databases">
        <authorList>
            <consortium name="DOE Joint Genome Institute"/>
            <person name="Min B."/>
            <person name="Riley R."/>
            <person name="Sierra-Patev S."/>
            <person name="Naranjo-Ortiz M."/>
            <person name="Looney B."/>
            <person name="Konkel Z."/>
            <person name="Slot J.C."/>
            <person name="Sakamoto Y."/>
            <person name="Steenwyk J.L."/>
            <person name="Rokas A."/>
            <person name="Carro J."/>
            <person name="Camarero S."/>
            <person name="Ferreira P."/>
            <person name="Molpeceres G."/>
            <person name="Ruiz-Duenas F.J."/>
            <person name="Serrano A."/>
            <person name="Henrissat B."/>
            <person name="Drula E."/>
            <person name="Hughes K.W."/>
            <person name="Mata J.L."/>
            <person name="Ishikawa N.K."/>
            <person name="Vargas-Isla R."/>
            <person name="Ushijima S."/>
            <person name="Smith C.A."/>
            <person name="Ahrendt S."/>
            <person name="Andreopoulos W."/>
            <person name="He G."/>
            <person name="Labutti K."/>
            <person name="Lipzen A."/>
            <person name="Ng V."/>
            <person name="Sandor L."/>
            <person name="Barry K."/>
            <person name="Martinez A.T."/>
            <person name="Xiao Y."/>
            <person name="Gibbons J.G."/>
            <person name="Terashima K."/>
            <person name="Hibbett D.S."/>
            <person name="Grigoriev I.V."/>
        </authorList>
    </citation>
    <scope>NUCLEOTIDE SEQUENCE</scope>
    <source>
        <strain evidence="1">TFB9207</strain>
    </source>
</reference>
<proteinExistence type="predicted"/>
<dbReference type="AlphaFoldDB" id="A0AA38UAM7"/>
<organism evidence="1 2">
    <name type="scientific">Lentinula raphanica</name>
    <dbReference type="NCBI Taxonomy" id="153919"/>
    <lineage>
        <taxon>Eukaryota</taxon>
        <taxon>Fungi</taxon>
        <taxon>Dikarya</taxon>
        <taxon>Basidiomycota</taxon>
        <taxon>Agaricomycotina</taxon>
        <taxon>Agaricomycetes</taxon>
        <taxon>Agaricomycetidae</taxon>
        <taxon>Agaricales</taxon>
        <taxon>Marasmiineae</taxon>
        <taxon>Omphalotaceae</taxon>
        <taxon>Lentinula</taxon>
    </lineage>
</organism>
<evidence type="ECO:0000313" key="1">
    <source>
        <dbReference type="EMBL" id="KAJ3835739.1"/>
    </source>
</evidence>
<keyword evidence="2" id="KW-1185">Reference proteome</keyword>
<accession>A0AA38UAM7</accession>
<gene>
    <name evidence="1" type="ORF">F5878DRAFT_542673</name>
</gene>
<evidence type="ECO:0000313" key="2">
    <source>
        <dbReference type="Proteomes" id="UP001163846"/>
    </source>
</evidence>